<keyword evidence="1" id="KW-0805">Transcription regulation</keyword>
<evidence type="ECO:0000259" key="6">
    <source>
        <dbReference type="PROSITE" id="PS50977"/>
    </source>
</evidence>
<evidence type="ECO:0000313" key="8">
    <source>
        <dbReference type="Proteomes" id="UP001275440"/>
    </source>
</evidence>
<evidence type="ECO:0000256" key="3">
    <source>
        <dbReference type="ARBA" id="ARBA00023163"/>
    </source>
</evidence>
<dbReference type="Proteomes" id="UP001275440">
    <property type="component" value="Unassembled WGS sequence"/>
</dbReference>
<comment type="caution">
    <text evidence="7">The sequence shown here is derived from an EMBL/GenBank/DDBJ whole genome shotgun (WGS) entry which is preliminary data.</text>
</comment>
<reference evidence="7 8" key="1">
    <citation type="submission" date="2019-10" db="EMBL/GenBank/DDBJ databases">
        <title>Draft Genome Assembly of Rhodococcus zopfii DSM44189.</title>
        <authorList>
            <person name="Sutton J.M."/>
            <person name="Akob D.M."/>
            <person name="Bushman T.J."/>
        </authorList>
    </citation>
    <scope>NUCLEOTIDE SEQUENCE [LARGE SCALE GENOMIC DNA]</scope>
    <source>
        <strain evidence="7 8">DSM 44189</strain>
    </source>
</reference>
<gene>
    <name evidence="7" type="ORF">F8M49_07460</name>
</gene>
<dbReference type="SUPFAM" id="SSF46689">
    <property type="entry name" value="Homeodomain-like"/>
    <property type="match status" value="1"/>
</dbReference>
<dbReference type="InterPro" id="IPR050109">
    <property type="entry name" value="HTH-type_TetR-like_transc_reg"/>
</dbReference>
<evidence type="ECO:0000256" key="2">
    <source>
        <dbReference type="ARBA" id="ARBA00023125"/>
    </source>
</evidence>
<evidence type="ECO:0000256" key="1">
    <source>
        <dbReference type="ARBA" id="ARBA00023015"/>
    </source>
</evidence>
<keyword evidence="2 4" id="KW-0238">DNA-binding</keyword>
<dbReference type="PANTHER" id="PTHR30055:SF234">
    <property type="entry name" value="HTH-TYPE TRANSCRIPTIONAL REGULATOR BETI"/>
    <property type="match status" value="1"/>
</dbReference>
<organism evidence="7 8">
    <name type="scientific">Rhodococcus zopfii</name>
    <dbReference type="NCBI Taxonomy" id="43772"/>
    <lineage>
        <taxon>Bacteria</taxon>
        <taxon>Bacillati</taxon>
        <taxon>Actinomycetota</taxon>
        <taxon>Actinomycetes</taxon>
        <taxon>Mycobacteriales</taxon>
        <taxon>Nocardiaceae</taxon>
        <taxon>Rhodococcus</taxon>
    </lineage>
</organism>
<name>A0ABU3WMX4_9NOCA</name>
<dbReference type="InterPro" id="IPR001647">
    <property type="entry name" value="HTH_TetR"/>
</dbReference>
<feature type="DNA-binding region" description="H-T-H motif" evidence="4">
    <location>
        <begin position="59"/>
        <end position="78"/>
    </location>
</feature>
<evidence type="ECO:0000313" key="7">
    <source>
        <dbReference type="EMBL" id="MDV2475296.1"/>
    </source>
</evidence>
<keyword evidence="3" id="KW-0804">Transcription</keyword>
<dbReference type="InterPro" id="IPR009057">
    <property type="entry name" value="Homeodomain-like_sf"/>
</dbReference>
<dbReference type="Gene3D" id="1.10.357.10">
    <property type="entry name" value="Tetracycline Repressor, domain 2"/>
    <property type="match status" value="1"/>
</dbReference>
<dbReference type="PROSITE" id="PS50977">
    <property type="entry name" value="HTH_TETR_2"/>
    <property type="match status" value="1"/>
</dbReference>
<accession>A0ABU3WMX4</accession>
<dbReference type="PRINTS" id="PR00455">
    <property type="entry name" value="HTHTETR"/>
</dbReference>
<feature type="region of interest" description="Disordered" evidence="5">
    <location>
        <begin position="1"/>
        <end position="26"/>
    </location>
</feature>
<dbReference type="EMBL" id="WBMO01000001">
    <property type="protein sequence ID" value="MDV2475296.1"/>
    <property type="molecule type" value="Genomic_DNA"/>
</dbReference>
<protein>
    <submittedName>
        <fullName evidence="7">Helix-turn-helix transcriptional regulator</fullName>
    </submittedName>
</protein>
<evidence type="ECO:0000256" key="5">
    <source>
        <dbReference type="SAM" id="MobiDB-lite"/>
    </source>
</evidence>
<proteinExistence type="predicted"/>
<evidence type="ECO:0000256" key="4">
    <source>
        <dbReference type="PROSITE-ProRule" id="PRU00335"/>
    </source>
</evidence>
<keyword evidence="8" id="KW-1185">Reference proteome</keyword>
<feature type="domain" description="HTH tetR-type" evidence="6">
    <location>
        <begin position="37"/>
        <end position="96"/>
    </location>
</feature>
<feature type="compositionally biased region" description="Polar residues" evidence="5">
    <location>
        <begin position="7"/>
        <end position="22"/>
    </location>
</feature>
<dbReference type="PANTHER" id="PTHR30055">
    <property type="entry name" value="HTH-TYPE TRANSCRIPTIONAL REGULATOR RUTR"/>
    <property type="match status" value="1"/>
</dbReference>
<sequence length="225" mass="24369">MALHNGVVSTNADGRGTASTTPKARRYDATLRRRQAEESRHRILDAAAALFAERGWSVGMREIARAAGVSFETVYSHFGSKPRLFSQVVDVAVVGDDEPVALMDRPEFAALSRGSRLQRAAAAARLVAGVNGRTAGLQRALREGAAADPDLASRLDEIRQAQRQTVRIAGAAIAGRELTPVEGDGLWVVITMEVYDLLTGSAGWTPVRYEQWLTDTIVRLLTLDD</sequence>
<dbReference type="Pfam" id="PF00440">
    <property type="entry name" value="TetR_N"/>
    <property type="match status" value="1"/>
</dbReference>